<sequence>MKQLRGILSAFRDMADNWNPDYWIYVAGGTLWVMKHDKNGERAMLSNGGVDPLYRVAGFLGILADGGDW</sequence>
<organism evidence="1">
    <name type="scientific">marine sediment metagenome</name>
    <dbReference type="NCBI Taxonomy" id="412755"/>
    <lineage>
        <taxon>unclassified sequences</taxon>
        <taxon>metagenomes</taxon>
        <taxon>ecological metagenomes</taxon>
    </lineage>
</organism>
<reference evidence="1" key="1">
    <citation type="journal article" date="2015" name="Nature">
        <title>Complex archaea that bridge the gap between prokaryotes and eukaryotes.</title>
        <authorList>
            <person name="Spang A."/>
            <person name="Saw J.H."/>
            <person name="Jorgensen S.L."/>
            <person name="Zaremba-Niedzwiedzka K."/>
            <person name="Martijn J."/>
            <person name="Lind A.E."/>
            <person name="van Eijk R."/>
            <person name="Schleper C."/>
            <person name="Guy L."/>
            <person name="Ettema T.J."/>
        </authorList>
    </citation>
    <scope>NUCLEOTIDE SEQUENCE</scope>
</reference>
<dbReference type="EMBL" id="LAZR01034521">
    <property type="protein sequence ID" value="KKL45076.1"/>
    <property type="molecule type" value="Genomic_DNA"/>
</dbReference>
<evidence type="ECO:0000313" key="1">
    <source>
        <dbReference type="EMBL" id="KKL45076.1"/>
    </source>
</evidence>
<accession>A0A0F9CUD4</accession>
<protein>
    <submittedName>
        <fullName evidence="1">Uncharacterized protein</fullName>
    </submittedName>
</protein>
<name>A0A0F9CUD4_9ZZZZ</name>
<dbReference type="AlphaFoldDB" id="A0A0F9CUD4"/>
<comment type="caution">
    <text evidence="1">The sequence shown here is derived from an EMBL/GenBank/DDBJ whole genome shotgun (WGS) entry which is preliminary data.</text>
</comment>
<proteinExistence type="predicted"/>
<gene>
    <name evidence="1" type="ORF">LCGC14_2359330</name>
</gene>